<keyword evidence="3" id="KW-1185">Reference proteome</keyword>
<dbReference type="Proteomes" id="UP001500363">
    <property type="component" value="Unassembled WGS sequence"/>
</dbReference>
<protein>
    <submittedName>
        <fullName evidence="2">Uncharacterized protein</fullName>
    </submittedName>
</protein>
<reference evidence="2 3" key="1">
    <citation type="journal article" date="2019" name="Int. J. Syst. Evol. Microbiol.">
        <title>The Global Catalogue of Microorganisms (GCM) 10K type strain sequencing project: providing services to taxonomists for standard genome sequencing and annotation.</title>
        <authorList>
            <consortium name="The Broad Institute Genomics Platform"/>
            <consortium name="The Broad Institute Genome Sequencing Center for Infectious Disease"/>
            <person name="Wu L."/>
            <person name="Ma J."/>
        </authorList>
    </citation>
    <scope>NUCLEOTIDE SEQUENCE [LARGE SCALE GENOMIC DNA]</scope>
    <source>
        <strain evidence="2 3">JCM 14303</strain>
    </source>
</reference>
<name>A0ABN2CAA2_9ACTN</name>
<evidence type="ECO:0000256" key="1">
    <source>
        <dbReference type="SAM" id="MobiDB-lite"/>
    </source>
</evidence>
<accession>A0ABN2CAA2</accession>
<dbReference type="RefSeq" id="WP_344181741.1">
    <property type="nucleotide sequence ID" value="NZ_BAAANC010000004.1"/>
</dbReference>
<evidence type="ECO:0000313" key="3">
    <source>
        <dbReference type="Proteomes" id="UP001500363"/>
    </source>
</evidence>
<dbReference type="EMBL" id="BAAANC010000004">
    <property type="protein sequence ID" value="GAA1554443.1"/>
    <property type="molecule type" value="Genomic_DNA"/>
</dbReference>
<feature type="region of interest" description="Disordered" evidence="1">
    <location>
        <begin position="1"/>
        <end position="23"/>
    </location>
</feature>
<comment type="caution">
    <text evidence="2">The sequence shown here is derived from an EMBL/GenBank/DDBJ whole genome shotgun (WGS) entry which is preliminary data.</text>
</comment>
<evidence type="ECO:0000313" key="2">
    <source>
        <dbReference type="EMBL" id="GAA1554443.1"/>
    </source>
</evidence>
<proteinExistence type="predicted"/>
<gene>
    <name evidence="2" type="ORF">GCM10009741_68650</name>
</gene>
<organism evidence="2 3">
    <name type="scientific">Kribbella lupini</name>
    <dbReference type="NCBI Taxonomy" id="291602"/>
    <lineage>
        <taxon>Bacteria</taxon>
        <taxon>Bacillati</taxon>
        <taxon>Actinomycetota</taxon>
        <taxon>Actinomycetes</taxon>
        <taxon>Propionibacteriales</taxon>
        <taxon>Kribbellaceae</taxon>
        <taxon>Kribbella</taxon>
    </lineage>
</organism>
<sequence length="79" mass="8823">MPTPYPNPDDRATWPAGQDDDDQATRDYALRACRKLADFGITARPTFDPEDGLYRGLIAVEPGQLFDLLNDLDLRALEA</sequence>